<proteinExistence type="predicted"/>
<keyword evidence="3" id="KW-1185">Reference proteome</keyword>
<feature type="signal peptide" evidence="1">
    <location>
        <begin position="1"/>
        <end position="25"/>
    </location>
</feature>
<dbReference type="PANTHER" id="PTHR42047">
    <property type="entry name" value="PROTEIN, PUTATIVE (AFU_ORTHOLOGUE AFUA_6G03560)-RELATED"/>
    <property type="match status" value="1"/>
</dbReference>
<feature type="chain" id="PRO_5013381474" description="IgE-binding protein" evidence="1">
    <location>
        <begin position="26"/>
        <end position="194"/>
    </location>
</feature>
<evidence type="ECO:0000313" key="2">
    <source>
        <dbReference type="EMBL" id="OJJ39887.1"/>
    </source>
</evidence>
<evidence type="ECO:0008006" key="4">
    <source>
        <dbReference type="Google" id="ProtNLM"/>
    </source>
</evidence>
<dbReference type="InterPro" id="IPR052820">
    <property type="entry name" value="PhiA_domain"/>
</dbReference>
<dbReference type="VEuPathDB" id="FungiDB:ASPWEDRAFT_58160"/>
<accession>A0A1L9RYH2</accession>
<dbReference type="EMBL" id="KV878210">
    <property type="protein sequence ID" value="OJJ39887.1"/>
    <property type="molecule type" value="Genomic_DNA"/>
</dbReference>
<evidence type="ECO:0000313" key="3">
    <source>
        <dbReference type="Proteomes" id="UP000184383"/>
    </source>
</evidence>
<dbReference type="STRING" id="1073089.A0A1L9RYH2"/>
<dbReference type="GeneID" id="63754212"/>
<gene>
    <name evidence="2" type="ORF">ASPWEDRAFT_58160</name>
</gene>
<evidence type="ECO:0000256" key="1">
    <source>
        <dbReference type="SAM" id="SignalP"/>
    </source>
</evidence>
<dbReference type="RefSeq" id="XP_040693563.1">
    <property type="nucleotide sequence ID" value="XM_040838364.1"/>
</dbReference>
<dbReference type="Proteomes" id="UP000184383">
    <property type="component" value="Unassembled WGS sequence"/>
</dbReference>
<name>A0A1L9RYH2_ASPWE</name>
<dbReference type="OrthoDB" id="5430620at2759"/>
<protein>
    <recommendedName>
        <fullName evidence="4">IgE-binding protein</fullName>
    </recommendedName>
</protein>
<organism evidence="2 3">
    <name type="scientific">Aspergillus wentii DTO 134E9</name>
    <dbReference type="NCBI Taxonomy" id="1073089"/>
    <lineage>
        <taxon>Eukaryota</taxon>
        <taxon>Fungi</taxon>
        <taxon>Dikarya</taxon>
        <taxon>Ascomycota</taxon>
        <taxon>Pezizomycotina</taxon>
        <taxon>Eurotiomycetes</taxon>
        <taxon>Eurotiomycetidae</taxon>
        <taxon>Eurotiales</taxon>
        <taxon>Aspergillaceae</taxon>
        <taxon>Aspergillus</taxon>
        <taxon>Aspergillus subgen. Cremei</taxon>
    </lineage>
</organism>
<dbReference type="AlphaFoldDB" id="A0A1L9RYH2"/>
<keyword evidence="1" id="KW-0732">Signal</keyword>
<sequence>MKLTLLPSVLLPLLATAAPAPTAESNEPSPPFGVMSSRSASPIHLLPMTASAQSFWLGGETASYCPLKTGCPPGKETVFAPGGTGLNVEVPGGQQVYINPDGALSFTQAHSAYIPPGSTLGPFKYTPGEPFGHYSFNGLGASGFMACPTADNRWQVFAALQNAKVPQGKVEDCLGFSAMAVPWKNSGAAAWQYT</sequence>
<dbReference type="PANTHER" id="PTHR42047:SF1">
    <property type="entry name" value="PROTEIN, PUTATIVE (AFU_ORTHOLOGUE AFUA_6G03560)-RELATED"/>
    <property type="match status" value="1"/>
</dbReference>
<reference evidence="3" key="1">
    <citation type="journal article" date="2017" name="Genome Biol.">
        <title>Comparative genomics reveals high biological diversity and specific adaptations in the industrially and medically important fungal genus Aspergillus.</title>
        <authorList>
            <person name="de Vries R.P."/>
            <person name="Riley R."/>
            <person name="Wiebenga A."/>
            <person name="Aguilar-Osorio G."/>
            <person name="Amillis S."/>
            <person name="Uchima C.A."/>
            <person name="Anderluh G."/>
            <person name="Asadollahi M."/>
            <person name="Askin M."/>
            <person name="Barry K."/>
            <person name="Battaglia E."/>
            <person name="Bayram O."/>
            <person name="Benocci T."/>
            <person name="Braus-Stromeyer S.A."/>
            <person name="Caldana C."/>
            <person name="Canovas D."/>
            <person name="Cerqueira G.C."/>
            <person name="Chen F."/>
            <person name="Chen W."/>
            <person name="Choi C."/>
            <person name="Clum A."/>
            <person name="Dos Santos R.A."/>
            <person name="Damasio A.R."/>
            <person name="Diallinas G."/>
            <person name="Emri T."/>
            <person name="Fekete E."/>
            <person name="Flipphi M."/>
            <person name="Freyberg S."/>
            <person name="Gallo A."/>
            <person name="Gournas C."/>
            <person name="Habgood R."/>
            <person name="Hainaut M."/>
            <person name="Harispe M.L."/>
            <person name="Henrissat B."/>
            <person name="Hilden K.S."/>
            <person name="Hope R."/>
            <person name="Hossain A."/>
            <person name="Karabika E."/>
            <person name="Karaffa L."/>
            <person name="Karanyi Z."/>
            <person name="Krasevec N."/>
            <person name="Kuo A."/>
            <person name="Kusch H."/>
            <person name="LaButti K."/>
            <person name="Lagendijk E.L."/>
            <person name="Lapidus A."/>
            <person name="Levasseur A."/>
            <person name="Lindquist E."/>
            <person name="Lipzen A."/>
            <person name="Logrieco A.F."/>
            <person name="MacCabe A."/>
            <person name="Maekelae M.R."/>
            <person name="Malavazi I."/>
            <person name="Melin P."/>
            <person name="Meyer V."/>
            <person name="Mielnichuk N."/>
            <person name="Miskei M."/>
            <person name="Molnar A.P."/>
            <person name="Mule G."/>
            <person name="Ngan C.Y."/>
            <person name="Orejas M."/>
            <person name="Orosz E."/>
            <person name="Ouedraogo J.P."/>
            <person name="Overkamp K.M."/>
            <person name="Park H.-S."/>
            <person name="Perrone G."/>
            <person name="Piumi F."/>
            <person name="Punt P.J."/>
            <person name="Ram A.F."/>
            <person name="Ramon A."/>
            <person name="Rauscher S."/>
            <person name="Record E."/>
            <person name="Riano-Pachon D.M."/>
            <person name="Robert V."/>
            <person name="Roehrig J."/>
            <person name="Ruller R."/>
            <person name="Salamov A."/>
            <person name="Salih N.S."/>
            <person name="Samson R.A."/>
            <person name="Sandor E."/>
            <person name="Sanguinetti M."/>
            <person name="Schuetze T."/>
            <person name="Sepcic K."/>
            <person name="Shelest E."/>
            <person name="Sherlock G."/>
            <person name="Sophianopoulou V."/>
            <person name="Squina F.M."/>
            <person name="Sun H."/>
            <person name="Susca A."/>
            <person name="Todd R.B."/>
            <person name="Tsang A."/>
            <person name="Unkles S.E."/>
            <person name="van de Wiele N."/>
            <person name="van Rossen-Uffink D."/>
            <person name="Oliveira J.V."/>
            <person name="Vesth T.C."/>
            <person name="Visser J."/>
            <person name="Yu J.-H."/>
            <person name="Zhou M."/>
            <person name="Andersen M.R."/>
            <person name="Archer D.B."/>
            <person name="Baker S.E."/>
            <person name="Benoit I."/>
            <person name="Brakhage A.A."/>
            <person name="Braus G.H."/>
            <person name="Fischer R."/>
            <person name="Frisvad J.C."/>
            <person name="Goldman G.H."/>
            <person name="Houbraken J."/>
            <person name="Oakley B."/>
            <person name="Pocsi I."/>
            <person name="Scazzocchio C."/>
            <person name="Seiboth B."/>
            <person name="vanKuyk P.A."/>
            <person name="Wortman J."/>
            <person name="Dyer P.S."/>
            <person name="Grigoriev I.V."/>
        </authorList>
    </citation>
    <scope>NUCLEOTIDE SEQUENCE [LARGE SCALE GENOMIC DNA]</scope>
    <source>
        <strain evidence="3">DTO 134E9</strain>
    </source>
</reference>